<organism evidence="1 2">
    <name type="scientific">Rhododendron simsii</name>
    <name type="common">Sims's rhododendron</name>
    <dbReference type="NCBI Taxonomy" id="118357"/>
    <lineage>
        <taxon>Eukaryota</taxon>
        <taxon>Viridiplantae</taxon>
        <taxon>Streptophyta</taxon>
        <taxon>Embryophyta</taxon>
        <taxon>Tracheophyta</taxon>
        <taxon>Spermatophyta</taxon>
        <taxon>Magnoliopsida</taxon>
        <taxon>eudicotyledons</taxon>
        <taxon>Gunneridae</taxon>
        <taxon>Pentapetalae</taxon>
        <taxon>asterids</taxon>
        <taxon>Ericales</taxon>
        <taxon>Ericaceae</taxon>
        <taxon>Ericoideae</taxon>
        <taxon>Rhodoreae</taxon>
        <taxon>Rhododendron</taxon>
    </lineage>
</organism>
<keyword evidence="2" id="KW-1185">Reference proteome</keyword>
<gene>
    <name evidence="1" type="ORF">RHSIM_Rhsim02G0041800</name>
</gene>
<protein>
    <submittedName>
        <fullName evidence="1">Uncharacterized protein</fullName>
    </submittedName>
</protein>
<accession>A0A834HD58</accession>
<sequence length="85" mass="9705">MSSCHAVCFYSHPCLTWYVSLWHDLYFVGFIVSPELTSFLFLPQVCCGVVEYLPDGTLKSFLIKSRREKLAFKVVIQLALDLARG</sequence>
<evidence type="ECO:0000313" key="1">
    <source>
        <dbReference type="EMBL" id="KAF7151793.1"/>
    </source>
</evidence>
<comment type="caution">
    <text evidence="1">The sequence shown here is derived from an EMBL/GenBank/DDBJ whole genome shotgun (WGS) entry which is preliminary data.</text>
</comment>
<evidence type="ECO:0000313" key="2">
    <source>
        <dbReference type="Proteomes" id="UP000626092"/>
    </source>
</evidence>
<dbReference type="OrthoDB" id="1733556at2759"/>
<reference evidence="1" key="1">
    <citation type="submission" date="2019-11" db="EMBL/GenBank/DDBJ databases">
        <authorList>
            <person name="Liu Y."/>
            <person name="Hou J."/>
            <person name="Li T.-Q."/>
            <person name="Guan C.-H."/>
            <person name="Wu X."/>
            <person name="Wu H.-Z."/>
            <person name="Ling F."/>
            <person name="Zhang R."/>
            <person name="Shi X.-G."/>
            <person name="Ren J.-P."/>
            <person name="Chen E.-F."/>
            <person name="Sun J.-M."/>
        </authorList>
    </citation>
    <scope>NUCLEOTIDE SEQUENCE</scope>
    <source>
        <strain evidence="1">Adult_tree_wgs_1</strain>
        <tissue evidence="1">Leaves</tissue>
    </source>
</reference>
<proteinExistence type="predicted"/>
<dbReference type="Proteomes" id="UP000626092">
    <property type="component" value="Unassembled WGS sequence"/>
</dbReference>
<dbReference type="EMBL" id="WJXA01000002">
    <property type="protein sequence ID" value="KAF7151793.1"/>
    <property type="molecule type" value="Genomic_DNA"/>
</dbReference>
<dbReference type="AlphaFoldDB" id="A0A834HD58"/>
<name>A0A834HD58_RHOSS</name>